<evidence type="ECO:0000313" key="2">
    <source>
        <dbReference type="Proteomes" id="UP000238479"/>
    </source>
</evidence>
<keyword evidence="2" id="KW-1185">Reference proteome</keyword>
<accession>A0A2P6PKR0</accession>
<gene>
    <name evidence="1" type="ORF">RchiOBHm_Chr6g0251161</name>
</gene>
<name>A0A2P6PKR0_ROSCH</name>
<sequence>MGNLNYPINCNSGFEYELKPLQFTHQTRRRLKIALDQGFGEEEEIERKVFFFFFWRIKAAEFKK</sequence>
<dbReference type="AlphaFoldDB" id="A0A2P6PKR0"/>
<proteinExistence type="predicted"/>
<dbReference type="EMBL" id="PDCK01000044">
    <property type="protein sequence ID" value="PRQ22517.1"/>
    <property type="molecule type" value="Genomic_DNA"/>
</dbReference>
<comment type="caution">
    <text evidence="1">The sequence shown here is derived from an EMBL/GenBank/DDBJ whole genome shotgun (WGS) entry which is preliminary data.</text>
</comment>
<dbReference type="Proteomes" id="UP000238479">
    <property type="component" value="Chromosome 6"/>
</dbReference>
<reference evidence="1 2" key="1">
    <citation type="journal article" date="2018" name="Nat. Genet.">
        <title>The Rosa genome provides new insights in the design of modern roses.</title>
        <authorList>
            <person name="Bendahmane M."/>
        </authorList>
    </citation>
    <scope>NUCLEOTIDE SEQUENCE [LARGE SCALE GENOMIC DNA]</scope>
    <source>
        <strain evidence="2">cv. Old Blush</strain>
    </source>
</reference>
<protein>
    <submittedName>
        <fullName evidence="1">Uncharacterized protein</fullName>
    </submittedName>
</protein>
<evidence type="ECO:0000313" key="1">
    <source>
        <dbReference type="EMBL" id="PRQ22517.1"/>
    </source>
</evidence>
<dbReference type="Gramene" id="PRQ22517">
    <property type="protein sequence ID" value="PRQ22517"/>
    <property type="gene ID" value="RchiOBHm_Chr6g0251161"/>
</dbReference>
<organism evidence="1 2">
    <name type="scientific">Rosa chinensis</name>
    <name type="common">China rose</name>
    <dbReference type="NCBI Taxonomy" id="74649"/>
    <lineage>
        <taxon>Eukaryota</taxon>
        <taxon>Viridiplantae</taxon>
        <taxon>Streptophyta</taxon>
        <taxon>Embryophyta</taxon>
        <taxon>Tracheophyta</taxon>
        <taxon>Spermatophyta</taxon>
        <taxon>Magnoliopsida</taxon>
        <taxon>eudicotyledons</taxon>
        <taxon>Gunneridae</taxon>
        <taxon>Pentapetalae</taxon>
        <taxon>rosids</taxon>
        <taxon>fabids</taxon>
        <taxon>Rosales</taxon>
        <taxon>Rosaceae</taxon>
        <taxon>Rosoideae</taxon>
        <taxon>Rosoideae incertae sedis</taxon>
        <taxon>Rosa</taxon>
    </lineage>
</organism>